<dbReference type="Pfam" id="PF00571">
    <property type="entry name" value="CBS"/>
    <property type="match status" value="2"/>
</dbReference>
<dbReference type="NCBIfam" id="TIGR01302">
    <property type="entry name" value="IMP_dehydrog"/>
    <property type="match status" value="1"/>
</dbReference>
<dbReference type="SMART" id="SM00116">
    <property type="entry name" value="CBS"/>
    <property type="match status" value="2"/>
</dbReference>
<evidence type="ECO:0000256" key="3">
    <source>
        <dbReference type="ARBA" id="ARBA00022723"/>
    </source>
</evidence>
<comment type="caution">
    <text evidence="11">Lacks conserved residue(s) required for the propagation of feature annotation.</text>
</comment>
<feature type="binding site" evidence="11">
    <location>
        <begin position="360"/>
        <end position="361"/>
    </location>
    <ligand>
        <name>IMP</name>
        <dbReference type="ChEBI" id="CHEBI:58053"/>
    </ligand>
</feature>
<feature type="active site" description="Proton acceptor" evidence="11">
    <location>
        <position position="400"/>
    </location>
</feature>
<comment type="subunit">
    <text evidence="11">Homotetramer.</text>
</comment>
<comment type="caution">
    <text evidence="16">The sequence shown here is derived from an EMBL/GenBank/DDBJ whole genome shotgun (WGS) entry which is preliminary data.</text>
</comment>
<feature type="binding site" description="in other chain" evidence="11">
    <location>
        <position position="301"/>
    </location>
    <ligand>
        <name>K(+)</name>
        <dbReference type="ChEBI" id="CHEBI:29103"/>
        <note>ligand shared between two tetrameric partners</note>
    </ligand>
</feature>
<feature type="binding site" description="in other chain" evidence="11">
    <location>
        <position position="299"/>
    </location>
    <ligand>
        <name>K(+)</name>
        <dbReference type="ChEBI" id="CHEBI:29103"/>
        <note>ligand shared between two tetrameric partners</note>
    </ligand>
</feature>
<feature type="binding site" evidence="11">
    <location>
        <begin position="337"/>
        <end position="339"/>
    </location>
    <ligand>
        <name>IMP</name>
        <dbReference type="ChEBI" id="CHEBI:58053"/>
    </ligand>
</feature>
<comment type="function">
    <text evidence="11">Catalyzes the conversion of inosine 5'-phosphate (IMP) to xanthosine 5'-phosphate (XMP), the first committed and rate-limiting step in the de novo synthesis of guanine nucleotides, and therefore plays an important role in the regulation of cell growth.</text>
</comment>
<evidence type="ECO:0000256" key="12">
    <source>
        <dbReference type="PROSITE-ProRule" id="PRU00703"/>
    </source>
</evidence>
<evidence type="ECO:0000256" key="11">
    <source>
        <dbReference type="HAMAP-Rule" id="MF_01964"/>
    </source>
</evidence>
<protein>
    <recommendedName>
        <fullName evidence="11 14">Inosine-5'-monophosphate dehydrogenase</fullName>
        <shortName evidence="11">IMP dehydrogenase</shortName>
        <shortName evidence="11">IMPD</shortName>
        <shortName evidence="11">IMPDH</shortName>
        <ecNumber evidence="11 14">1.1.1.205</ecNumber>
    </recommendedName>
</protein>
<keyword evidence="9 12" id="KW-0129">CBS domain</keyword>
<feature type="binding site" evidence="11">
    <location>
        <position position="247"/>
    </location>
    <ligand>
        <name>NAD(+)</name>
        <dbReference type="ChEBI" id="CHEBI:57540"/>
    </ligand>
</feature>
<dbReference type="CDD" id="cd00381">
    <property type="entry name" value="IMPDH"/>
    <property type="match status" value="1"/>
</dbReference>
<accession>A0ABQ0E592</accession>
<feature type="binding site" evidence="11">
    <location>
        <position position="466"/>
    </location>
    <ligand>
        <name>K(+)</name>
        <dbReference type="ChEBI" id="CHEBI:29103"/>
        <note>ligand shared between two tetrameric partners</note>
    </ligand>
</feature>
<dbReference type="Pfam" id="PF00478">
    <property type="entry name" value="IMPDH"/>
    <property type="match status" value="1"/>
</dbReference>
<sequence length="485" mass="52130">MFTNRGKALTFDDILLIPGYSDITPDAVDIATWLTPSIPLRIPLLSAAMDTVTESAMAISMARMGGIGIIHKNMPVSRQRLEVERVKKSESGMILDPVTISPNNTVQEALDLMSDFRVSGLPVVADDRLVGILTNRDVRFVEDGQAVRVADVMTSENLVTVPMGTSLAEAKQHLHEHRIEKLLVVDEEGHLRGLITMKDIDKVQKYPNACKDSAGRLRVGAAIGIGKDCEARAEQLLEAGADVLVLDSAHGHSVNVIKAIRMVKASFPNCQLVAGNVATYDGAKAILEAGADTVKVGIGPGSICTTRIVAGVGVPQVTAIMDGGRAAREMDRCCIADGGIKFSGDIVKALVVGAHSVMVGSLFAGTEESPGETILYQGRTYKIYRGMGSIDAMKEGSSDRYFQERSKKLVPEGIVGRVPYRGPVMEAVYQLMGGLRSGMGYVGAHNLTQLFENTTFCEISPAGLRESHVHDVVITKEAPNYRIEN</sequence>
<feature type="binding site" evidence="11">
    <location>
        <position position="412"/>
    </location>
    <ligand>
        <name>IMP</name>
        <dbReference type="ChEBI" id="CHEBI:58053"/>
    </ligand>
</feature>
<dbReference type="PROSITE" id="PS00487">
    <property type="entry name" value="IMP_DH_GMP_RED"/>
    <property type="match status" value="1"/>
</dbReference>
<dbReference type="SMART" id="SM01240">
    <property type="entry name" value="IMPDH"/>
    <property type="match status" value="1"/>
</dbReference>
<dbReference type="PANTHER" id="PTHR11911:SF111">
    <property type="entry name" value="INOSINE-5'-MONOPHOSPHATE DEHYDROGENASE"/>
    <property type="match status" value="1"/>
</dbReference>
<dbReference type="PIRSF" id="PIRSF000130">
    <property type="entry name" value="IMPDH"/>
    <property type="match status" value="1"/>
</dbReference>
<dbReference type="PANTHER" id="PTHR11911">
    <property type="entry name" value="INOSINE-5-MONOPHOSPHATE DEHYDROGENASE RELATED"/>
    <property type="match status" value="1"/>
</dbReference>
<keyword evidence="6 11" id="KW-0630">Potassium</keyword>
<evidence type="ECO:0000256" key="2">
    <source>
        <dbReference type="ARBA" id="ARBA00005502"/>
    </source>
</evidence>
<keyword evidence="3 11" id="KW-0479">Metal-binding</keyword>
<organism evidence="16 17">
    <name type="scientific">Desulfovibrio falkowii</name>
    <dbReference type="NCBI Taxonomy" id="3136602"/>
    <lineage>
        <taxon>Bacteria</taxon>
        <taxon>Pseudomonadati</taxon>
        <taxon>Thermodesulfobacteriota</taxon>
        <taxon>Desulfovibrionia</taxon>
        <taxon>Desulfovibrionales</taxon>
        <taxon>Desulfovibrionaceae</taxon>
        <taxon>Desulfovibrio</taxon>
    </lineage>
</organism>
<evidence type="ECO:0000313" key="16">
    <source>
        <dbReference type="EMBL" id="GAB1252904.1"/>
    </source>
</evidence>
<feature type="binding site" description="in other chain" evidence="11">
    <location>
        <position position="304"/>
    </location>
    <ligand>
        <name>K(+)</name>
        <dbReference type="ChEBI" id="CHEBI:29103"/>
        <note>ligand shared between two tetrameric partners</note>
    </ligand>
</feature>
<dbReference type="InterPro" id="IPR000644">
    <property type="entry name" value="CBS_dom"/>
</dbReference>
<dbReference type="EC" id="1.1.1.205" evidence="11 14"/>
<dbReference type="Gene3D" id="3.20.20.70">
    <property type="entry name" value="Aldolase class I"/>
    <property type="match status" value="1"/>
</dbReference>
<evidence type="ECO:0000256" key="7">
    <source>
        <dbReference type="ARBA" id="ARBA00023002"/>
    </source>
</evidence>
<evidence type="ECO:0000256" key="8">
    <source>
        <dbReference type="ARBA" id="ARBA00023027"/>
    </source>
</evidence>
<keyword evidence="7 11" id="KW-0560">Oxidoreductase</keyword>
<evidence type="ECO:0000256" key="9">
    <source>
        <dbReference type="ARBA" id="ARBA00023122"/>
    </source>
</evidence>
<evidence type="ECO:0000259" key="15">
    <source>
        <dbReference type="PROSITE" id="PS51371"/>
    </source>
</evidence>
<dbReference type="InterPro" id="IPR015875">
    <property type="entry name" value="IMP_DH/GMP_Rdtase_CS"/>
</dbReference>
<dbReference type="EMBL" id="BAAFSG010000001">
    <property type="protein sequence ID" value="GAB1252904.1"/>
    <property type="molecule type" value="Genomic_DNA"/>
</dbReference>
<dbReference type="CDD" id="cd04601">
    <property type="entry name" value="CBS_pair_IMPDH"/>
    <property type="match status" value="1"/>
</dbReference>
<feature type="binding site" evidence="11">
    <location>
        <begin position="297"/>
        <end position="299"/>
    </location>
    <ligand>
        <name>NAD(+)</name>
        <dbReference type="ChEBI" id="CHEBI:57540"/>
    </ligand>
</feature>
<comment type="pathway">
    <text evidence="11 14">Purine metabolism; XMP biosynthesis via de novo pathway; XMP from IMP: step 1/1.</text>
</comment>
<evidence type="ECO:0000256" key="4">
    <source>
        <dbReference type="ARBA" id="ARBA00022749"/>
    </source>
</evidence>
<evidence type="ECO:0000256" key="13">
    <source>
        <dbReference type="RuleBase" id="RU003927"/>
    </source>
</evidence>
<name>A0ABQ0E592_9BACT</name>
<dbReference type="InterPro" id="IPR013785">
    <property type="entry name" value="Aldolase_TIM"/>
</dbReference>
<evidence type="ECO:0000256" key="14">
    <source>
        <dbReference type="RuleBase" id="RU003928"/>
    </source>
</evidence>
<keyword evidence="5 11" id="KW-0658">Purine biosynthesis</keyword>
<dbReference type="Proteomes" id="UP001628192">
    <property type="component" value="Unassembled WGS sequence"/>
</dbReference>
<dbReference type="InterPro" id="IPR001093">
    <property type="entry name" value="IMP_DH_GMPRt"/>
</dbReference>
<dbReference type="HAMAP" id="MF_01964">
    <property type="entry name" value="IMPDH"/>
    <property type="match status" value="1"/>
</dbReference>
<evidence type="ECO:0000256" key="10">
    <source>
        <dbReference type="ARBA" id="ARBA00048028"/>
    </source>
</evidence>
<feature type="binding site" evidence="11">
    <location>
        <begin position="384"/>
        <end position="388"/>
    </location>
    <ligand>
        <name>IMP</name>
        <dbReference type="ChEBI" id="CHEBI:58053"/>
    </ligand>
</feature>
<comment type="activity regulation">
    <text evidence="11">Mycophenolic acid (MPA) is a non-competitive inhibitor that prevents formation of the closed enzyme conformation by binding to the same site as the amobile flap. In contrast, mizoribine monophosphate (MZP) is a competitive inhibitor that induces the closed conformation. MPA is a potent inhibitor of mammalian IMPDHs but a poor inhibitor of the bacterial enzymes. MZP is a more potent inhibitor of bacterial IMPDH.</text>
</comment>
<evidence type="ECO:0000256" key="6">
    <source>
        <dbReference type="ARBA" id="ARBA00022958"/>
    </source>
</evidence>
<evidence type="ECO:0000256" key="1">
    <source>
        <dbReference type="ARBA" id="ARBA00001958"/>
    </source>
</evidence>
<keyword evidence="4 11" id="KW-0332">GMP biosynthesis</keyword>
<dbReference type="SUPFAM" id="SSF51412">
    <property type="entry name" value="Inosine monophosphate dehydrogenase (IMPDH)"/>
    <property type="match status" value="2"/>
</dbReference>
<feature type="domain" description="CBS" evidence="15">
    <location>
        <begin position="153"/>
        <end position="213"/>
    </location>
</feature>
<evidence type="ECO:0000256" key="5">
    <source>
        <dbReference type="ARBA" id="ARBA00022755"/>
    </source>
</evidence>
<feature type="binding site" evidence="11">
    <location>
        <position position="468"/>
    </location>
    <ligand>
        <name>K(+)</name>
        <dbReference type="ChEBI" id="CHEBI:29103"/>
        <note>ligand shared between two tetrameric partners</note>
    </ligand>
</feature>
<dbReference type="InterPro" id="IPR005990">
    <property type="entry name" value="IMP_DH"/>
</dbReference>
<comment type="catalytic activity">
    <reaction evidence="10 11 14">
        <text>IMP + NAD(+) + H2O = XMP + NADH + H(+)</text>
        <dbReference type="Rhea" id="RHEA:11708"/>
        <dbReference type="ChEBI" id="CHEBI:15377"/>
        <dbReference type="ChEBI" id="CHEBI:15378"/>
        <dbReference type="ChEBI" id="CHEBI:57464"/>
        <dbReference type="ChEBI" id="CHEBI:57540"/>
        <dbReference type="ChEBI" id="CHEBI:57945"/>
        <dbReference type="ChEBI" id="CHEBI:58053"/>
        <dbReference type="EC" id="1.1.1.205"/>
    </reaction>
</comment>
<evidence type="ECO:0000313" key="17">
    <source>
        <dbReference type="Proteomes" id="UP001628192"/>
    </source>
</evidence>
<keyword evidence="17" id="KW-1185">Reference proteome</keyword>
<comment type="cofactor">
    <cofactor evidence="1 11">
        <name>K(+)</name>
        <dbReference type="ChEBI" id="CHEBI:29103"/>
    </cofactor>
</comment>
<feature type="active site" description="Thioimidate intermediate" evidence="11">
    <location>
        <position position="304"/>
    </location>
</feature>
<feature type="domain" description="CBS" evidence="15">
    <location>
        <begin position="93"/>
        <end position="152"/>
    </location>
</feature>
<keyword evidence="8 11" id="KW-0520">NAD</keyword>
<feature type="binding site" evidence="11">
    <location>
        <position position="467"/>
    </location>
    <ligand>
        <name>K(+)</name>
        <dbReference type="ChEBI" id="CHEBI:29103"/>
        <note>ligand shared between two tetrameric partners</note>
    </ligand>
</feature>
<dbReference type="RefSeq" id="WP_296983810.1">
    <property type="nucleotide sequence ID" value="NZ_BAAFSG010000001.1"/>
</dbReference>
<gene>
    <name evidence="11 16" type="primary">guaB</name>
    <name evidence="16" type="ORF">Defa_03910</name>
</gene>
<dbReference type="PROSITE" id="PS51371">
    <property type="entry name" value="CBS"/>
    <property type="match status" value="2"/>
</dbReference>
<proteinExistence type="inferred from homology"/>
<feature type="binding site" evidence="11">
    <location>
        <position position="302"/>
    </location>
    <ligand>
        <name>IMP</name>
        <dbReference type="ChEBI" id="CHEBI:58053"/>
    </ligand>
</feature>
<comment type="similarity">
    <text evidence="2 11 13">Belongs to the IMPDH/GMPR family.</text>
</comment>
<reference evidence="16 17" key="1">
    <citation type="journal article" date="2025" name="Int. J. Syst. Evol. Microbiol.">
        <title>Desulfovibrio falkowii sp. nov., Porphyromonas miyakawae sp. nov., Mediterraneibacter flintii sp. nov. and Owariibacterium komagatae gen. nov., sp. nov., isolated from human faeces.</title>
        <authorList>
            <person name="Hamaguchi T."/>
            <person name="Ohara M."/>
            <person name="Hisatomi A."/>
            <person name="Sekiguchi K."/>
            <person name="Takeda J.I."/>
            <person name="Ueyama J."/>
            <person name="Ito M."/>
            <person name="Nishiwaki H."/>
            <person name="Ogi T."/>
            <person name="Hirayama M."/>
            <person name="Ohkuma M."/>
            <person name="Sakamoto M."/>
            <person name="Ohno K."/>
        </authorList>
    </citation>
    <scope>NUCLEOTIDE SEQUENCE [LARGE SCALE GENOMIC DNA]</scope>
    <source>
        <strain evidence="16 17">13CB8C</strain>
    </source>
</reference>